<gene>
    <name evidence="3" type="ORF">B5766_09760</name>
</gene>
<reference evidence="4" key="1">
    <citation type="submission" date="2017-03" db="EMBL/GenBank/DDBJ databases">
        <authorList>
            <person name="Lund M.B."/>
        </authorList>
    </citation>
    <scope>NUCLEOTIDE SEQUENCE [LARGE SCALE GENOMIC DNA]</scope>
</reference>
<dbReference type="InterPro" id="IPR011990">
    <property type="entry name" value="TPR-like_helical_dom_sf"/>
</dbReference>
<feature type="transmembrane region" description="Helical" evidence="2">
    <location>
        <begin position="32"/>
        <end position="52"/>
    </location>
</feature>
<evidence type="ECO:0000313" key="4">
    <source>
        <dbReference type="Proteomes" id="UP000219994"/>
    </source>
</evidence>
<dbReference type="InterPro" id="IPR019734">
    <property type="entry name" value="TPR_rpt"/>
</dbReference>
<dbReference type="PROSITE" id="PS50005">
    <property type="entry name" value="TPR"/>
    <property type="match status" value="1"/>
</dbReference>
<keyword evidence="1" id="KW-0802">TPR repeat</keyword>
<comment type="caution">
    <text evidence="3">The sequence shown here is derived from an EMBL/GenBank/DDBJ whole genome shotgun (WGS) entry which is preliminary data.</text>
</comment>
<dbReference type="Proteomes" id="UP000219994">
    <property type="component" value="Unassembled WGS sequence"/>
</dbReference>
<keyword evidence="2" id="KW-1133">Transmembrane helix</keyword>
<keyword evidence="2" id="KW-0812">Transmembrane</keyword>
<accession>A0A2A6FPZ2</accession>
<evidence type="ECO:0000256" key="2">
    <source>
        <dbReference type="SAM" id="Phobius"/>
    </source>
</evidence>
<name>A0A2A6FPZ2_9MICO</name>
<proteinExistence type="predicted"/>
<sequence>MVSAIVMATILAIYLVLVGWRALQFLQTGNPVAVVMGSALLVLPLIGAWALWRELWFGMRSAALVRELEAEGGLELGIALGPTGRPTRAGASAAFSRFRDDAESSPDSWRVWLRLGVVYEAAGDRRRARQAIRHAIELAQQNRQDRRE</sequence>
<dbReference type="SUPFAM" id="SSF48452">
    <property type="entry name" value="TPR-like"/>
    <property type="match status" value="1"/>
</dbReference>
<feature type="transmembrane region" description="Helical" evidence="2">
    <location>
        <begin position="5"/>
        <end position="26"/>
    </location>
</feature>
<evidence type="ECO:0000313" key="3">
    <source>
        <dbReference type="EMBL" id="PDQ34738.1"/>
    </source>
</evidence>
<dbReference type="AlphaFoldDB" id="A0A2A6FPZ2"/>
<feature type="repeat" description="TPR" evidence="1">
    <location>
        <begin position="109"/>
        <end position="142"/>
    </location>
</feature>
<dbReference type="EMBL" id="NAEP01000046">
    <property type="protein sequence ID" value="PDQ34738.1"/>
    <property type="molecule type" value="Genomic_DNA"/>
</dbReference>
<protein>
    <submittedName>
        <fullName evidence="3">Uncharacterized protein</fullName>
    </submittedName>
</protein>
<dbReference type="Gene3D" id="1.25.40.10">
    <property type="entry name" value="Tetratricopeptide repeat domain"/>
    <property type="match status" value="1"/>
</dbReference>
<organism evidence="3 4">
    <name type="scientific">Candidatus Lumbricidiphila eiseniae</name>
    <dbReference type="NCBI Taxonomy" id="1969409"/>
    <lineage>
        <taxon>Bacteria</taxon>
        <taxon>Bacillati</taxon>
        <taxon>Actinomycetota</taxon>
        <taxon>Actinomycetes</taxon>
        <taxon>Micrococcales</taxon>
        <taxon>Microbacteriaceae</taxon>
        <taxon>Candidatus Lumbricidiphila</taxon>
    </lineage>
</organism>
<keyword evidence="2" id="KW-0472">Membrane</keyword>
<evidence type="ECO:0000256" key="1">
    <source>
        <dbReference type="PROSITE-ProRule" id="PRU00339"/>
    </source>
</evidence>
<dbReference type="SMART" id="SM00028">
    <property type="entry name" value="TPR"/>
    <property type="match status" value="1"/>
</dbReference>